<evidence type="ECO:0000313" key="3">
    <source>
        <dbReference type="Proteomes" id="UP000738359"/>
    </source>
</evidence>
<protein>
    <submittedName>
        <fullName evidence="2">Uncharacterized protein</fullName>
    </submittedName>
</protein>
<dbReference type="AlphaFoldDB" id="A0A9P6M0D9"/>
<evidence type="ECO:0000313" key="2">
    <source>
        <dbReference type="EMBL" id="KAF9959465.1"/>
    </source>
</evidence>
<dbReference type="OrthoDB" id="6159439at2759"/>
<feature type="region of interest" description="Disordered" evidence="1">
    <location>
        <begin position="133"/>
        <end position="221"/>
    </location>
</feature>
<evidence type="ECO:0000256" key="1">
    <source>
        <dbReference type="SAM" id="MobiDB-lite"/>
    </source>
</evidence>
<dbReference type="EMBL" id="JAAAHY010000669">
    <property type="protein sequence ID" value="KAF9959465.1"/>
    <property type="molecule type" value="Genomic_DNA"/>
</dbReference>
<feature type="region of interest" description="Disordered" evidence="1">
    <location>
        <begin position="90"/>
        <end position="110"/>
    </location>
</feature>
<dbReference type="Proteomes" id="UP000738359">
    <property type="component" value="Unassembled WGS sequence"/>
</dbReference>
<gene>
    <name evidence="2" type="ORF">BGZ70_008823</name>
</gene>
<feature type="region of interest" description="Disordered" evidence="1">
    <location>
        <begin position="32"/>
        <end position="77"/>
    </location>
</feature>
<name>A0A9P6M0D9_MORAP</name>
<comment type="caution">
    <text evidence="2">The sequence shown here is derived from an EMBL/GenBank/DDBJ whole genome shotgun (WGS) entry which is preliminary data.</text>
</comment>
<feature type="compositionally biased region" description="Basic and acidic residues" evidence="1">
    <location>
        <begin position="185"/>
        <end position="194"/>
    </location>
</feature>
<sequence length="221" mass="23614">MVALPTSTSTLVSSSLSASPLFASFARSHSTHSSCASSQNFSPACSSPSSPSSSTTSSPRFPCMEPVPGRVTHSPSATVSSAYPLPIPHPFSKLQKSSSMPSPPEHHHYSSIHVKTATASLDQAIVPIKSALAKIHSHDHPSQGDLYSGQPRRYRPLDHDPSAAESKQQQHSRIDIANLLCTSEATDRDSDYAREPQQLAPLRAITEEADDREAPSAHTSP</sequence>
<proteinExistence type="predicted"/>
<feature type="compositionally biased region" description="Low complexity" evidence="1">
    <location>
        <begin position="32"/>
        <end position="63"/>
    </location>
</feature>
<organism evidence="2 3">
    <name type="scientific">Mortierella alpina</name>
    <name type="common">Oleaginous fungus</name>
    <name type="synonym">Mortierella renispora</name>
    <dbReference type="NCBI Taxonomy" id="64518"/>
    <lineage>
        <taxon>Eukaryota</taxon>
        <taxon>Fungi</taxon>
        <taxon>Fungi incertae sedis</taxon>
        <taxon>Mucoromycota</taxon>
        <taxon>Mortierellomycotina</taxon>
        <taxon>Mortierellomycetes</taxon>
        <taxon>Mortierellales</taxon>
        <taxon>Mortierellaceae</taxon>
        <taxon>Mortierella</taxon>
    </lineage>
</organism>
<keyword evidence="3" id="KW-1185">Reference proteome</keyword>
<accession>A0A9P6M0D9</accession>
<feature type="non-terminal residue" evidence="2">
    <location>
        <position position="221"/>
    </location>
</feature>
<reference evidence="2" key="1">
    <citation type="journal article" date="2020" name="Fungal Divers.">
        <title>Resolving the Mortierellaceae phylogeny through synthesis of multi-gene phylogenetics and phylogenomics.</title>
        <authorList>
            <person name="Vandepol N."/>
            <person name="Liber J."/>
            <person name="Desiro A."/>
            <person name="Na H."/>
            <person name="Kennedy M."/>
            <person name="Barry K."/>
            <person name="Grigoriev I.V."/>
            <person name="Miller A.N."/>
            <person name="O'Donnell K."/>
            <person name="Stajich J.E."/>
            <person name="Bonito G."/>
        </authorList>
    </citation>
    <scope>NUCLEOTIDE SEQUENCE</scope>
    <source>
        <strain evidence="2">CK1249</strain>
    </source>
</reference>